<reference evidence="2 3" key="1">
    <citation type="submission" date="2013-09" db="EMBL/GenBank/DDBJ databases">
        <title>Corchorus capsularis genome sequencing.</title>
        <authorList>
            <person name="Alam M."/>
            <person name="Haque M.S."/>
            <person name="Islam M.S."/>
            <person name="Emdad E.M."/>
            <person name="Islam M.M."/>
            <person name="Ahmed B."/>
            <person name="Halim A."/>
            <person name="Hossen Q.M.M."/>
            <person name="Hossain M.Z."/>
            <person name="Ahmed R."/>
            <person name="Khan M.M."/>
            <person name="Islam R."/>
            <person name="Rashid M.M."/>
            <person name="Khan S.A."/>
            <person name="Rahman M.S."/>
            <person name="Alam M."/>
        </authorList>
    </citation>
    <scope>NUCLEOTIDE SEQUENCE [LARGE SCALE GENOMIC DNA]</scope>
    <source>
        <strain evidence="3">cv. CVL-1</strain>
        <tissue evidence="2">Whole seedling</tissue>
    </source>
</reference>
<dbReference type="Proteomes" id="UP000188268">
    <property type="component" value="Unassembled WGS sequence"/>
</dbReference>
<feature type="region of interest" description="Disordered" evidence="1">
    <location>
        <begin position="1"/>
        <end position="22"/>
    </location>
</feature>
<protein>
    <submittedName>
        <fullName evidence="2">Uncharacterized protein</fullName>
    </submittedName>
</protein>
<keyword evidence="3" id="KW-1185">Reference proteome</keyword>
<proteinExistence type="predicted"/>
<evidence type="ECO:0000313" key="2">
    <source>
        <dbReference type="EMBL" id="OMP11555.1"/>
    </source>
</evidence>
<accession>A0A1R3KWT7</accession>
<organism evidence="2 3">
    <name type="scientific">Corchorus capsularis</name>
    <name type="common">Jute</name>
    <dbReference type="NCBI Taxonomy" id="210143"/>
    <lineage>
        <taxon>Eukaryota</taxon>
        <taxon>Viridiplantae</taxon>
        <taxon>Streptophyta</taxon>
        <taxon>Embryophyta</taxon>
        <taxon>Tracheophyta</taxon>
        <taxon>Spermatophyta</taxon>
        <taxon>Magnoliopsida</taxon>
        <taxon>eudicotyledons</taxon>
        <taxon>Gunneridae</taxon>
        <taxon>Pentapetalae</taxon>
        <taxon>rosids</taxon>
        <taxon>malvids</taxon>
        <taxon>Malvales</taxon>
        <taxon>Malvaceae</taxon>
        <taxon>Grewioideae</taxon>
        <taxon>Apeibeae</taxon>
        <taxon>Corchorus</taxon>
    </lineage>
</organism>
<dbReference type="Gramene" id="OMP11555">
    <property type="protein sequence ID" value="OMP11555"/>
    <property type="gene ID" value="CCACVL1_00446"/>
</dbReference>
<gene>
    <name evidence="2" type="ORF">CCACVL1_00446</name>
</gene>
<name>A0A1R3KWT7_COCAP</name>
<evidence type="ECO:0000256" key="1">
    <source>
        <dbReference type="SAM" id="MobiDB-lite"/>
    </source>
</evidence>
<comment type="caution">
    <text evidence="2">The sequence shown here is derived from an EMBL/GenBank/DDBJ whole genome shotgun (WGS) entry which is preliminary data.</text>
</comment>
<feature type="compositionally biased region" description="Polar residues" evidence="1">
    <location>
        <begin position="8"/>
        <end position="22"/>
    </location>
</feature>
<sequence length="22" mass="2411">MEPAPRKTNATCPSISHLESQI</sequence>
<dbReference type="AlphaFoldDB" id="A0A1R3KWT7"/>
<dbReference type="EMBL" id="AWWV01001165">
    <property type="protein sequence ID" value="OMP11555.1"/>
    <property type="molecule type" value="Genomic_DNA"/>
</dbReference>
<evidence type="ECO:0000313" key="3">
    <source>
        <dbReference type="Proteomes" id="UP000188268"/>
    </source>
</evidence>